<dbReference type="Proteomes" id="UP000255193">
    <property type="component" value="Unassembled WGS sequence"/>
</dbReference>
<keyword evidence="2" id="KW-0812">Transmembrane</keyword>
<name>A0A378Q4H0_9GAMM</name>
<protein>
    <submittedName>
        <fullName evidence="3">Uncharacterized protein</fullName>
    </submittedName>
</protein>
<feature type="transmembrane region" description="Helical" evidence="2">
    <location>
        <begin position="6"/>
        <end position="23"/>
    </location>
</feature>
<dbReference type="RefSeq" id="WP_067056292.1">
    <property type="nucleotide sequence ID" value="NZ_MXAO01000048.1"/>
</dbReference>
<feature type="transmembrane region" description="Helical" evidence="2">
    <location>
        <begin position="44"/>
        <end position="62"/>
    </location>
</feature>
<evidence type="ECO:0000256" key="2">
    <source>
        <dbReference type="SAM" id="Phobius"/>
    </source>
</evidence>
<feature type="compositionally biased region" description="Low complexity" evidence="1">
    <location>
        <begin position="80"/>
        <end position="100"/>
    </location>
</feature>
<proteinExistence type="predicted"/>
<keyword evidence="2" id="KW-0472">Membrane</keyword>
<keyword evidence="2" id="KW-1133">Transmembrane helix</keyword>
<organism evidence="3 4">
    <name type="scientific">Faucicola atlantae</name>
    <dbReference type="NCBI Taxonomy" id="34059"/>
    <lineage>
        <taxon>Bacteria</taxon>
        <taxon>Pseudomonadati</taxon>
        <taxon>Pseudomonadota</taxon>
        <taxon>Gammaproteobacteria</taxon>
        <taxon>Moraxellales</taxon>
        <taxon>Moraxellaceae</taxon>
        <taxon>Faucicola</taxon>
    </lineage>
</organism>
<evidence type="ECO:0000313" key="3">
    <source>
        <dbReference type="EMBL" id="STY95078.1"/>
    </source>
</evidence>
<reference evidence="3 4" key="1">
    <citation type="submission" date="2018-06" db="EMBL/GenBank/DDBJ databases">
        <authorList>
            <consortium name="Pathogen Informatics"/>
            <person name="Doyle S."/>
        </authorList>
    </citation>
    <scope>NUCLEOTIDE SEQUENCE [LARGE SCALE GENOMIC DNA]</scope>
    <source>
        <strain evidence="3 4">NCTC11091</strain>
    </source>
</reference>
<accession>A0A378Q4H0</accession>
<sequence length="264" mass="28194">MLLLGMLVWVLVIPALAIMAFAAPARLNIRSPKNPTGRFARKPVLWGLAIAWLLLPVLLVQLDLVARESINQPTAHLAATANPAPAPAPAVTTSPTTAMPPVSPAEPVPTRVTEKDFGVTADEFGQRIAQKTAELTGENVRWHKGDFAPNAAGNVHTAALQENVLMNVAMTDDDKVKSVSCVYTGDKQQDDTAEQMLVLSGLVARSLNPTLSNDAAVQPLMDITKSAFAEYQQGGKAIERSTTAGQVRYTVRMGTGLSFIFTPV</sequence>
<dbReference type="AlphaFoldDB" id="A0A378Q4H0"/>
<feature type="region of interest" description="Disordered" evidence="1">
    <location>
        <begin position="80"/>
        <end position="109"/>
    </location>
</feature>
<dbReference type="EMBL" id="UGQA01000001">
    <property type="protein sequence ID" value="STY95078.1"/>
    <property type="molecule type" value="Genomic_DNA"/>
</dbReference>
<evidence type="ECO:0000256" key="1">
    <source>
        <dbReference type="SAM" id="MobiDB-lite"/>
    </source>
</evidence>
<gene>
    <name evidence="3" type="ORF">NCTC11091_00863</name>
</gene>
<evidence type="ECO:0000313" key="4">
    <source>
        <dbReference type="Proteomes" id="UP000255193"/>
    </source>
</evidence>